<comment type="caution">
    <text evidence="2">The sequence shown here is derived from an EMBL/GenBank/DDBJ whole genome shotgun (WGS) entry which is preliminary data.</text>
</comment>
<dbReference type="Proteomes" id="UP000199581">
    <property type="component" value="Unassembled WGS sequence"/>
</dbReference>
<dbReference type="GO" id="GO:0005524">
    <property type="term" value="F:ATP binding"/>
    <property type="evidence" value="ECO:0007669"/>
    <property type="project" value="InterPro"/>
</dbReference>
<dbReference type="RefSeq" id="WP_092193833.1">
    <property type="nucleotide sequence ID" value="NZ_FOTO01000014.1"/>
</dbReference>
<dbReference type="InterPro" id="IPR003959">
    <property type="entry name" value="ATPase_AAA_core"/>
</dbReference>
<reference evidence="2 3" key="1">
    <citation type="submission" date="2016-10" db="EMBL/GenBank/DDBJ databases">
        <authorList>
            <person name="Varghese N."/>
            <person name="Submissions S."/>
        </authorList>
    </citation>
    <scope>NUCLEOTIDE SEQUENCE [LARGE SCALE GENOMIC DNA]</scope>
    <source>
        <strain evidence="2 3">DSM 1741</strain>
    </source>
</reference>
<feature type="domain" description="ATPase AAA-type core" evidence="1">
    <location>
        <begin position="46"/>
        <end position="377"/>
    </location>
</feature>
<accession>A0A8G2C616</accession>
<dbReference type="AlphaFoldDB" id="A0A8G2C616"/>
<dbReference type="Gene3D" id="3.40.50.300">
    <property type="entry name" value="P-loop containing nucleotide triphosphate hydrolases"/>
    <property type="match status" value="1"/>
</dbReference>
<dbReference type="OrthoDB" id="9809324at2"/>
<evidence type="ECO:0000313" key="3">
    <source>
        <dbReference type="Proteomes" id="UP000199581"/>
    </source>
</evidence>
<evidence type="ECO:0000313" key="2">
    <source>
        <dbReference type="EMBL" id="SFM09328.1"/>
    </source>
</evidence>
<organism evidence="2 3">
    <name type="scientific">Desulfomicrobium norvegicum (strain DSM 1741 / NCIMB 8310)</name>
    <name type="common">Desulfovibrio baculatus (strain Norway 4)</name>
    <name type="synonym">Desulfovibrio desulfuricans (strain Norway 4)</name>
    <dbReference type="NCBI Taxonomy" id="52561"/>
    <lineage>
        <taxon>Bacteria</taxon>
        <taxon>Pseudomonadati</taxon>
        <taxon>Thermodesulfobacteriota</taxon>
        <taxon>Desulfovibrionia</taxon>
        <taxon>Desulfovibrionales</taxon>
        <taxon>Desulfomicrobiaceae</taxon>
        <taxon>Desulfomicrobium</taxon>
    </lineage>
</organism>
<dbReference type="EMBL" id="FOTO01000014">
    <property type="protein sequence ID" value="SFM09328.1"/>
    <property type="molecule type" value="Genomic_DNA"/>
</dbReference>
<name>A0A8G2C616_DESNO</name>
<proteinExistence type="predicted"/>
<evidence type="ECO:0000259" key="1">
    <source>
        <dbReference type="Pfam" id="PF13304"/>
    </source>
</evidence>
<dbReference type="GO" id="GO:0016887">
    <property type="term" value="F:ATP hydrolysis activity"/>
    <property type="evidence" value="ECO:0007669"/>
    <property type="project" value="InterPro"/>
</dbReference>
<gene>
    <name evidence="2" type="ORF">SAMN05421830_1148</name>
</gene>
<dbReference type="PANTHER" id="PTHR40396">
    <property type="entry name" value="ATPASE-LIKE PROTEIN"/>
    <property type="match status" value="1"/>
</dbReference>
<protein>
    <recommendedName>
        <fullName evidence="1">ATPase AAA-type core domain-containing protein</fullName>
    </recommendedName>
</protein>
<sequence length="448" mass="51023">MIIGFSLENWMSFRDQVTFSMVASRERQHGDRVPKLGKYQTRILPIAAIYGGNASGKTNFFKALNFAKGLVVKGTQPDSLIPVEPFRLGTKGAEHPSRFGFELLIDEIIYDYSFAVTRRAVLEEKLVAITSTSEKVLYHRLHGAPNFDDSLAKDQFLQFAFKGTRDNQLFLTNAVSQKVENFRPIYDWFKDTLELVAPDSRFEPFEQFLDEGHPLYSTMNEMLPQLDTGIAHLGGEDIPFENIPLPESLKIRLQEDVKEGKTVRFLTEPINERFVVTRKGGELRAKKLVTYHAKADGTEAKFEIRQESDGSQRVIDLLPAILELSAQVSRKVYVIDEIDRSLHTILTRRLLETYLGNCSTKSRTQLLFTTHDVLLMDQHLLRRDEMWVAERDACGSSSLSSFSEYKDVRYDKDIRKSYLQGRLGGIPRILLGGALTDSCHVQESEVED</sequence>
<dbReference type="Pfam" id="PF13304">
    <property type="entry name" value="AAA_21"/>
    <property type="match status" value="1"/>
</dbReference>
<dbReference type="PANTHER" id="PTHR40396:SF1">
    <property type="entry name" value="ATPASE AAA-TYPE CORE DOMAIN-CONTAINING PROTEIN"/>
    <property type="match status" value="1"/>
</dbReference>
<dbReference type="SUPFAM" id="SSF52540">
    <property type="entry name" value="P-loop containing nucleoside triphosphate hydrolases"/>
    <property type="match status" value="1"/>
</dbReference>
<keyword evidence="3" id="KW-1185">Reference proteome</keyword>
<dbReference type="InterPro" id="IPR027417">
    <property type="entry name" value="P-loop_NTPase"/>
</dbReference>